<dbReference type="Pfam" id="PF01757">
    <property type="entry name" value="Acyl_transf_3"/>
    <property type="match status" value="1"/>
</dbReference>
<feature type="transmembrane region" description="Helical" evidence="1">
    <location>
        <begin position="97"/>
        <end position="121"/>
    </location>
</feature>
<keyword evidence="1" id="KW-0472">Membrane</keyword>
<keyword evidence="1" id="KW-1133">Transmembrane helix</keyword>
<sequence>MMVAPRHSAVPEDSARWMDAARAALAVAVAFSHAWLLFVTDHRPGDPWISYPFYFASGFAHTAVILFFVLSGFWIAKSVEALDRRGWRWRDFLLDRWTRLGIVVLPVLVLGGALDYLGFAVLRTPVHLNAHDVWFLPRDMARSLGPVAFAGNLAFLQSILVPPLGTNGPLWSVAFEFWYYLWFAALWLLVRHRRFSVALLLLVLAAASRDLAAGFLAWLVGAAIWLRGARLAIDRFWPIALFFAATLLWSRLGDRPGEDLVVAGVAGLFLAALLRRNPRFPARLAPVARFGASGSFSLYAIHFPVMAMVAGLSVWPGQLPPGPAGIAAALAAVGGAVMLAIGYARLTEANTGRLRNWLRGSLQTAIRPAE</sequence>
<dbReference type="AlphaFoldDB" id="A0A2A4B167"/>
<feature type="transmembrane region" description="Helical" evidence="1">
    <location>
        <begin position="173"/>
        <end position="190"/>
    </location>
</feature>
<name>A0A2A4B167_9SPHN</name>
<dbReference type="OrthoDB" id="9796461at2"/>
<feature type="transmembrane region" description="Helical" evidence="1">
    <location>
        <begin position="51"/>
        <end position="76"/>
    </location>
</feature>
<evidence type="ECO:0000313" key="4">
    <source>
        <dbReference type="Proteomes" id="UP000218366"/>
    </source>
</evidence>
<evidence type="ECO:0000259" key="2">
    <source>
        <dbReference type="Pfam" id="PF01757"/>
    </source>
</evidence>
<proteinExistence type="predicted"/>
<feature type="transmembrane region" description="Helical" evidence="1">
    <location>
        <begin position="196"/>
        <end position="224"/>
    </location>
</feature>
<evidence type="ECO:0000256" key="1">
    <source>
        <dbReference type="SAM" id="Phobius"/>
    </source>
</evidence>
<reference evidence="3 4" key="1">
    <citation type="submission" date="2017-09" db="EMBL/GenBank/DDBJ databases">
        <title>Sphingomonas spermidinifaciens 9NM-10, whole genome shotgun sequence.</title>
        <authorList>
            <person name="Feng G."/>
            <person name="Zhu H."/>
        </authorList>
    </citation>
    <scope>NUCLEOTIDE SEQUENCE [LARGE SCALE GENOMIC DNA]</scope>
    <source>
        <strain evidence="3 4">9NM-10</strain>
    </source>
</reference>
<protein>
    <recommendedName>
        <fullName evidence="2">Acyltransferase 3 domain-containing protein</fullName>
    </recommendedName>
</protein>
<dbReference type="PANTHER" id="PTHR23028">
    <property type="entry name" value="ACETYLTRANSFERASE"/>
    <property type="match status" value="1"/>
</dbReference>
<dbReference type="RefSeq" id="WP_096341334.1">
    <property type="nucleotide sequence ID" value="NZ_NWMW01000001.1"/>
</dbReference>
<keyword evidence="4" id="KW-1185">Reference proteome</keyword>
<comment type="caution">
    <text evidence="3">The sequence shown here is derived from an EMBL/GenBank/DDBJ whole genome shotgun (WGS) entry which is preliminary data.</text>
</comment>
<dbReference type="EMBL" id="NWMW01000001">
    <property type="protein sequence ID" value="PCD02933.1"/>
    <property type="molecule type" value="Genomic_DNA"/>
</dbReference>
<dbReference type="InterPro" id="IPR050879">
    <property type="entry name" value="Acyltransferase_3"/>
</dbReference>
<keyword evidence="1" id="KW-0812">Transmembrane</keyword>
<evidence type="ECO:0000313" key="3">
    <source>
        <dbReference type="EMBL" id="PCD02933.1"/>
    </source>
</evidence>
<dbReference type="InterPro" id="IPR002656">
    <property type="entry name" value="Acyl_transf_3_dom"/>
</dbReference>
<organism evidence="3 4">
    <name type="scientific">Sphingomonas spermidinifaciens</name>
    <dbReference type="NCBI Taxonomy" id="1141889"/>
    <lineage>
        <taxon>Bacteria</taxon>
        <taxon>Pseudomonadati</taxon>
        <taxon>Pseudomonadota</taxon>
        <taxon>Alphaproteobacteria</taxon>
        <taxon>Sphingomonadales</taxon>
        <taxon>Sphingomonadaceae</taxon>
        <taxon>Sphingomonas</taxon>
    </lineage>
</organism>
<gene>
    <name evidence="3" type="ORF">COC42_00355</name>
</gene>
<feature type="transmembrane region" description="Helical" evidence="1">
    <location>
        <begin position="259"/>
        <end position="275"/>
    </location>
</feature>
<accession>A0A2A4B167</accession>
<dbReference type="Proteomes" id="UP000218366">
    <property type="component" value="Unassembled WGS sequence"/>
</dbReference>
<feature type="transmembrane region" description="Helical" evidence="1">
    <location>
        <begin position="296"/>
        <end position="314"/>
    </location>
</feature>
<feature type="domain" description="Acyltransferase 3" evidence="2">
    <location>
        <begin position="17"/>
        <end position="339"/>
    </location>
</feature>
<feature type="transmembrane region" description="Helical" evidence="1">
    <location>
        <begin position="326"/>
        <end position="346"/>
    </location>
</feature>
<dbReference type="GO" id="GO:0016747">
    <property type="term" value="F:acyltransferase activity, transferring groups other than amino-acyl groups"/>
    <property type="evidence" value="ECO:0007669"/>
    <property type="project" value="InterPro"/>
</dbReference>
<feature type="transmembrane region" description="Helical" evidence="1">
    <location>
        <begin position="20"/>
        <end position="39"/>
    </location>
</feature>